<organism evidence="2">
    <name type="scientific">Oryza punctata</name>
    <name type="common">Red rice</name>
    <dbReference type="NCBI Taxonomy" id="4537"/>
    <lineage>
        <taxon>Eukaryota</taxon>
        <taxon>Viridiplantae</taxon>
        <taxon>Streptophyta</taxon>
        <taxon>Embryophyta</taxon>
        <taxon>Tracheophyta</taxon>
        <taxon>Spermatophyta</taxon>
        <taxon>Magnoliopsida</taxon>
        <taxon>Liliopsida</taxon>
        <taxon>Poales</taxon>
        <taxon>Poaceae</taxon>
        <taxon>BOP clade</taxon>
        <taxon>Oryzoideae</taxon>
        <taxon>Oryzeae</taxon>
        <taxon>Oryzinae</taxon>
        <taxon>Oryza</taxon>
    </lineage>
</organism>
<protein>
    <submittedName>
        <fullName evidence="2">Uncharacterized protein</fullName>
    </submittedName>
</protein>
<evidence type="ECO:0000313" key="2">
    <source>
        <dbReference type="EMBL" id="BAX24953.1"/>
    </source>
</evidence>
<sequence>MDAREEAMARSLLAKLSHSQSPSGFKARWILERVERTKRLLTMVEAVYEELLGFVDSGYSPFTVDELNDIIREVDFVKDTVILPSIQRIYTDLAELLASAPVDYHASVPQDHDNGGSNGTGLRRPEPTPDEVIGGADGTQTALTLGNLNSSAAEFAKEPDKTIRQLGTAIETCKTFNSEIIDVQKGSPFCERRKSTASFHEDKWINCRRHQSVPLERNQYGSCRKMLQQRESVQCNVHERFKV</sequence>
<dbReference type="EMBL" id="AP011466">
    <property type="protein sequence ID" value="BAX24953.1"/>
    <property type="molecule type" value="Genomic_DNA"/>
</dbReference>
<dbReference type="AlphaFoldDB" id="A0A1V1H5P4"/>
<name>A0A1V1H5P4_ORYPU</name>
<gene>
    <name evidence="2" type="primary">OP_Ba0089L24.48</name>
</gene>
<evidence type="ECO:0000256" key="1">
    <source>
        <dbReference type="SAM" id="MobiDB-lite"/>
    </source>
</evidence>
<reference evidence="2" key="1">
    <citation type="submission" date="2009-05" db="EMBL/GenBank/DDBJ databases">
        <title>Oryza sativa Japonica Group genomic DNA, chromosome 6, BAC clone:KMK0024M20, cultivar:Khau Mac Kho.</title>
        <authorList>
            <person name="Matsumoto T."/>
            <person name="Wu J."/>
            <person name="Kanamori H."/>
        </authorList>
    </citation>
    <scope>NUCLEOTIDE SEQUENCE</scope>
    <source>
        <strain evidence="2">IRGC 105690</strain>
    </source>
</reference>
<proteinExistence type="predicted"/>
<accession>A0A1V1H5P4</accession>
<feature type="region of interest" description="Disordered" evidence="1">
    <location>
        <begin position="107"/>
        <end position="138"/>
    </location>
</feature>